<dbReference type="EMBL" id="JALPTH010000028">
    <property type="protein sequence ID" value="MCK8680575.1"/>
    <property type="molecule type" value="Genomic_DNA"/>
</dbReference>
<evidence type="ECO:0000313" key="3">
    <source>
        <dbReference type="Proteomes" id="UP001522868"/>
    </source>
</evidence>
<dbReference type="RefSeq" id="WP_248636392.1">
    <property type="nucleotide sequence ID" value="NZ_JALPTH010000028.1"/>
</dbReference>
<sequence>MADGGMDGRLPRGRVRRGRYAAVAGLAGTLLLWPVGSSPATASGLVPAPPSPGTLAEGPATQCAPAGTVRGRLGQYAEVTLCVTAGGGSMTVTAAADCRTTAAGARARVCRTAGDWTMHREPGGGPAVTPIPVPAGEAPATGALAGRTDYPGPGTYRVEADVRITAAPPADAPADSHAPAETLRGRVGAVFTLTEPKPQPAYRTEVAGPDGRAAALAPGTATLLTYTVTATGEHGDGSARLGLIGEAGSGMEVTSADARCVNPLPGRYPSTTRTRHALDCTLTDIQPGRPATVTVRATVRDVCSTLVAKLGHWTPRGQSPTGGMLDGPTVPCEPSGD</sequence>
<name>A0ABT0IGW8_9ACTN</name>
<evidence type="ECO:0000256" key="1">
    <source>
        <dbReference type="SAM" id="MobiDB-lite"/>
    </source>
</evidence>
<evidence type="ECO:0008006" key="4">
    <source>
        <dbReference type="Google" id="ProtNLM"/>
    </source>
</evidence>
<proteinExistence type="predicted"/>
<accession>A0ABT0IGW8</accession>
<organism evidence="2 3">
    <name type="scientific">Streptomyces lichenis</name>
    <dbReference type="NCBI Taxonomy" id="2306967"/>
    <lineage>
        <taxon>Bacteria</taxon>
        <taxon>Bacillati</taxon>
        <taxon>Actinomycetota</taxon>
        <taxon>Actinomycetes</taxon>
        <taxon>Kitasatosporales</taxon>
        <taxon>Streptomycetaceae</taxon>
        <taxon>Streptomyces</taxon>
    </lineage>
</organism>
<keyword evidence="3" id="KW-1185">Reference proteome</keyword>
<gene>
    <name evidence="2" type="ORF">M1O15_24900</name>
</gene>
<reference evidence="2 3" key="1">
    <citation type="submission" date="2022-04" db="EMBL/GenBank/DDBJ databases">
        <title>Streptomyces sp. nov. LCR6-01 isolated from Lichen of Dirinaria sp.</title>
        <authorList>
            <person name="Kanchanasin P."/>
            <person name="Tanasupawat S."/>
            <person name="Phongsopitanun W."/>
        </authorList>
    </citation>
    <scope>NUCLEOTIDE SEQUENCE [LARGE SCALE GENOMIC DNA]</scope>
    <source>
        <strain evidence="2 3">LCR6-01</strain>
    </source>
</reference>
<comment type="caution">
    <text evidence="2">The sequence shown here is derived from an EMBL/GenBank/DDBJ whole genome shotgun (WGS) entry which is preliminary data.</text>
</comment>
<protein>
    <recommendedName>
        <fullName evidence="4">DUF11 domain-containing protein</fullName>
    </recommendedName>
</protein>
<dbReference type="Proteomes" id="UP001522868">
    <property type="component" value="Unassembled WGS sequence"/>
</dbReference>
<feature type="region of interest" description="Disordered" evidence="1">
    <location>
        <begin position="313"/>
        <end position="337"/>
    </location>
</feature>
<evidence type="ECO:0000313" key="2">
    <source>
        <dbReference type="EMBL" id="MCK8680575.1"/>
    </source>
</evidence>